<evidence type="ECO:0000313" key="2">
    <source>
        <dbReference type="EMBL" id="KJH50875.1"/>
    </source>
</evidence>
<accession>A0A0D8Y2E0</accession>
<dbReference type="AlphaFoldDB" id="A0A0D8Y2E0"/>
<organism evidence="2 3">
    <name type="scientific">Dictyocaulus viviparus</name>
    <name type="common">Bovine lungworm</name>
    <dbReference type="NCBI Taxonomy" id="29172"/>
    <lineage>
        <taxon>Eukaryota</taxon>
        <taxon>Metazoa</taxon>
        <taxon>Ecdysozoa</taxon>
        <taxon>Nematoda</taxon>
        <taxon>Chromadorea</taxon>
        <taxon>Rhabditida</taxon>
        <taxon>Rhabditina</taxon>
        <taxon>Rhabditomorpha</taxon>
        <taxon>Strongyloidea</taxon>
        <taxon>Metastrongylidae</taxon>
        <taxon>Dictyocaulus</taxon>
    </lineage>
</organism>
<protein>
    <submittedName>
        <fullName evidence="2">Uncharacterized protein</fullName>
    </submittedName>
</protein>
<gene>
    <name evidence="2" type="ORF">DICVIV_02929</name>
</gene>
<evidence type="ECO:0000313" key="3">
    <source>
        <dbReference type="Proteomes" id="UP000053766"/>
    </source>
</evidence>
<feature type="region of interest" description="Disordered" evidence="1">
    <location>
        <begin position="1"/>
        <end position="35"/>
    </location>
</feature>
<sequence length="85" mass="9843">MHTRHTSSAQTPSIFRAKGFGSDRRHQSIESKSSVHRRPAYFSHIYNETMKKKTKCFSMVMKRKFKDISTALQSEHISQGPVFVL</sequence>
<reference evidence="2 3" key="1">
    <citation type="submission" date="2013-11" db="EMBL/GenBank/DDBJ databases">
        <title>Draft genome of the bovine lungworm Dictyocaulus viviparus.</title>
        <authorList>
            <person name="Mitreva M."/>
        </authorList>
    </citation>
    <scope>NUCLEOTIDE SEQUENCE [LARGE SCALE GENOMIC DNA]</scope>
    <source>
        <strain evidence="2 3">HannoverDv2000</strain>
    </source>
</reference>
<evidence type="ECO:0000256" key="1">
    <source>
        <dbReference type="SAM" id="MobiDB-lite"/>
    </source>
</evidence>
<keyword evidence="3" id="KW-1185">Reference proteome</keyword>
<reference evidence="3" key="2">
    <citation type="journal article" date="2016" name="Sci. Rep.">
        <title>Dictyocaulus viviparus genome, variome and transcriptome elucidate lungworm biology and support future intervention.</title>
        <authorList>
            <person name="McNulty S.N."/>
            <person name="Strube C."/>
            <person name="Rosa B.A."/>
            <person name="Martin J.C."/>
            <person name="Tyagi R."/>
            <person name="Choi Y.J."/>
            <person name="Wang Q."/>
            <person name="Hallsworth Pepin K."/>
            <person name="Zhang X."/>
            <person name="Ozersky P."/>
            <person name="Wilson R.K."/>
            <person name="Sternberg P.W."/>
            <person name="Gasser R.B."/>
            <person name="Mitreva M."/>
        </authorList>
    </citation>
    <scope>NUCLEOTIDE SEQUENCE [LARGE SCALE GENOMIC DNA]</scope>
    <source>
        <strain evidence="3">HannoverDv2000</strain>
    </source>
</reference>
<dbReference type="Proteomes" id="UP000053766">
    <property type="component" value="Unassembled WGS sequence"/>
</dbReference>
<feature type="compositionally biased region" description="Polar residues" evidence="1">
    <location>
        <begin position="1"/>
        <end position="13"/>
    </location>
</feature>
<dbReference type="EMBL" id="KN716195">
    <property type="protein sequence ID" value="KJH50875.1"/>
    <property type="molecule type" value="Genomic_DNA"/>
</dbReference>
<proteinExistence type="predicted"/>
<name>A0A0D8Y2E0_DICVI</name>